<protein>
    <submittedName>
        <fullName evidence="4">Autotransporter-associated beta strand repeat-containing protein</fullName>
    </submittedName>
</protein>
<accession>A0ABV0FZ95</accession>
<evidence type="ECO:0000313" key="5">
    <source>
        <dbReference type="Proteomes" id="UP001495147"/>
    </source>
</evidence>
<dbReference type="NCBIfam" id="TIGR02595">
    <property type="entry name" value="PEP_CTERM"/>
    <property type="match status" value="1"/>
</dbReference>
<dbReference type="EMBL" id="JBDPZD010000001">
    <property type="protein sequence ID" value="MEO3690707.1"/>
    <property type="molecule type" value="Genomic_DNA"/>
</dbReference>
<dbReference type="Proteomes" id="UP001495147">
    <property type="component" value="Unassembled WGS sequence"/>
</dbReference>
<evidence type="ECO:0000259" key="3">
    <source>
        <dbReference type="Pfam" id="PF07589"/>
    </source>
</evidence>
<evidence type="ECO:0000256" key="2">
    <source>
        <dbReference type="SAM" id="SignalP"/>
    </source>
</evidence>
<dbReference type="InterPro" id="IPR013424">
    <property type="entry name" value="Ice-binding_C"/>
</dbReference>
<feature type="chain" id="PRO_5047378576" evidence="2">
    <location>
        <begin position="29"/>
        <end position="1167"/>
    </location>
</feature>
<sequence length="1167" mass="114563">MSTRRHLALRALPAALALMGLCPGLGGAAVHTWTGASSANWSDASNWAAGLPTAGADAELVLDSATRPASFNDIAGGFTLNRLTLGPTAAAPTLSGNLLRFQGAGAQLAMQSNLGAGTVNNALVLDSTLGVAGGPSFSSQLFLRGAISGSGGLNALSGATVMSGSNSFSGATSVASGAVLGVAGGALAGTSSIQVDHGGELQIVDSNVMTTLARPITLGGRLSSSAGFVETLFGIAPGGNVSGAITLTDSAEIMALGGTAPKPVKFVVSGAVDRAGQALQLRTAGAQNTLQLGAIKGAGSLTLRPEGSNISTGAVSGNGDVLATGAGGTATVASLAGDGRVLVDFAAGGFGQLVITGALSGQRDLDVRSGTLDLRTTVPLSFTGQITLSGNGTLSLGRESYLGSASPVLQFENGGRLELRDGFGLSRSIVTTGGRGVLQFIGGGANTVSSNISGDGGFSFVGGVITATGNNSFAGGLGVLNDGTVNANGQPNFTVLRFNHDGNLGAAGQGILLAGGLALPDGYALSRPLTLSGTAASVSGSGAHTISSNISGDGRLNLGGAARFELTGTNTHTGGVALAGQSNGQAAELVIDSDARLGAPGGVLNIGRSSGFSSLPGTLVAAGNLNIAATRSTSFRDMTVDTGGFEVVFNQPINGLGMTKAGAGTWLLNTANTNSSGDNRVDVLQGRLALGVDEALGTRSNATLSSGAELALGGRVLTLQSLNTQDGSLVDLGNGGSLRPLFATLDGTLAGTGSLVVGRAGFSPGAVTLNGANSFSGSITVAHGSRLTLGHAQALGAAGNALLIDNGNLEATSRMAAPLVISNAMNLSIGPGGAGFVAGGQSIVIERALSGPLALKIQGGSMPGSSDKFDVRLTNAGNSFTGDLVLGDPQGFGSAVLGLTSDGALGAANNRLILGKSFFDGESTRSAQGGLRAWGSFSLAAGRSVLLDGSAGDEAGFIDTNGHTLVVPGSIGELASGLGLLKTGAGTLVLNGVQAYTGRTTVNEGTLGGHGEVASLSVQAAELAPGESAGLFSVRGDLSFSGGALLSMELGGLTRGAGYDALTVGGSVDLGGDTVLQLSFINGFSAAAGQSFVLIDAAGGVFGQFGNVADGERLSVQDGRGSFVVHYGSGPGLVLSDFQAAAVPEPGTWGLMGLGLAVLGWRARRQR</sequence>
<dbReference type="InterPro" id="IPR011050">
    <property type="entry name" value="Pectin_lyase_fold/virulence"/>
</dbReference>
<dbReference type="SUPFAM" id="SSF51126">
    <property type="entry name" value="Pectin lyase-like"/>
    <property type="match status" value="2"/>
</dbReference>
<organism evidence="4 5">
    <name type="scientific">Roseateles paludis</name>
    <dbReference type="NCBI Taxonomy" id="3145238"/>
    <lineage>
        <taxon>Bacteria</taxon>
        <taxon>Pseudomonadati</taxon>
        <taxon>Pseudomonadota</taxon>
        <taxon>Betaproteobacteria</taxon>
        <taxon>Burkholderiales</taxon>
        <taxon>Sphaerotilaceae</taxon>
        <taxon>Roseateles</taxon>
    </lineage>
</organism>
<dbReference type="NCBIfam" id="TIGR02601">
    <property type="entry name" value="autotrns_rpt"/>
    <property type="match status" value="1"/>
</dbReference>
<gene>
    <name evidence="4" type="ORF">ABDJ85_04450</name>
</gene>
<proteinExistence type="predicted"/>
<dbReference type="Pfam" id="PF07589">
    <property type="entry name" value="PEP-CTERM"/>
    <property type="match status" value="1"/>
</dbReference>
<evidence type="ECO:0000256" key="1">
    <source>
        <dbReference type="ARBA" id="ARBA00022729"/>
    </source>
</evidence>
<reference evidence="4 5" key="1">
    <citation type="submission" date="2024-05" db="EMBL/GenBank/DDBJ databases">
        <title>Roseateles sp. DJS-2-20 16S ribosomal RNA gene Genome sequencing and assembly.</title>
        <authorList>
            <person name="Woo H."/>
        </authorList>
    </citation>
    <scope>NUCLEOTIDE SEQUENCE [LARGE SCALE GENOMIC DNA]</scope>
    <source>
        <strain evidence="4 5">DJS-2-20</strain>
    </source>
</reference>
<keyword evidence="5" id="KW-1185">Reference proteome</keyword>
<dbReference type="InterPro" id="IPR013425">
    <property type="entry name" value="Autotrns_rpt"/>
</dbReference>
<name>A0ABV0FZ95_9BURK</name>
<keyword evidence="1 2" id="KW-0732">Signal</keyword>
<evidence type="ECO:0000313" key="4">
    <source>
        <dbReference type="EMBL" id="MEO3690707.1"/>
    </source>
</evidence>
<dbReference type="Pfam" id="PF12951">
    <property type="entry name" value="PATR"/>
    <property type="match status" value="4"/>
</dbReference>
<comment type="caution">
    <text evidence="4">The sequence shown here is derived from an EMBL/GenBank/DDBJ whole genome shotgun (WGS) entry which is preliminary data.</text>
</comment>
<feature type="domain" description="Ice-binding protein C-terminal" evidence="3">
    <location>
        <begin position="1142"/>
        <end position="1165"/>
    </location>
</feature>
<feature type="signal peptide" evidence="2">
    <location>
        <begin position="1"/>
        <end position="28"/>
    </location>
</feature>
<dbReference type="RefSeq" id="WP_347703530.1">
    <property type="nucleotide sequence ID" value="NZ_JBDPZD010000001.1"/>
</dbReference>